<dbReference type="Pfam" id="PF14608">
    <property type="entry name" value="zf-CCCH_2"/>
    <property type="match status" value="2"/>
</dbReference>
<dbReference type="InterPro" id="IPR054361">
    <property type="entry name" value="Znf-CCCH_ZC3H4/6/8"/>
</dbReference>
<proteinExistence type="predicted"/>
<gene>
    <name evidence="9" type="ORF">DGYR_LOCUS12484</name>
</gene>
<comment type="caution">
    <text evidence="9">The sequence shown here is derived from an EMBL/GenBank/DDBJ whole genome shotgun (WGS) entry which is preliminary data.</text>
</comment>
<evidence type="ECO:0000256" key="5">
    <source>
        <dbReference type="ARBA" id="ARBA00022833"/>
    </source>
</evidence>
<feature type="region of interest" description="Disordered" evidence="7">
    <location>
        <begin position="493"/>
        <end position="534"/>
    </location>
</feature>
<feature type="zinc finger region" description="C3H1-type" evidence="6">
    <location>
        <begin position="202"/>
        <end position="229"/>
    </location>
</feature>
<evidence type="ECO:0000256" key="4">
    <source>
        <dbReference type="ARBA" id="ARBA00022771"/>
    </source>
</evidence>
<accession>A0A7I8WAA0</accession>
<feature type="zinc finger region" description="C3H1-type" evidence="6">
    <location>
        <begin position="230"/>
        <end position="253"/>
    </location>
</feature>
<feature type="compositionally biased region" description="Acidic residues" evidence="7">
    <location>
        <begin position="756"/>
        <end position="767"/>
    </location>
</feature>
<dbReference type="Pfam" id="PF22623">
    <property type="entry name" value="zf-CCCH_9"/>
    <property type="match status" value="1"/>
</dbReference>
<feature type="compositionally biased region" description="Acidic residues" evidence="7">
    <location>
        <begin position="1"/>
        <end position="32"/>
    </location>
</feature>
<feature type="compositionally biased region" description="Basic residues" evidence="7">
    <location>
        <begin position="53"/>
        <end position="66"/>
    </location>
</feature>
<feature type="compositionally biased region" description="Basic and acidic residues" evidence="7">
    <location>
        <begin position="67"/>
        <end position="82"/>
    </location>
</feature>
<keyword evidence="2 6" id="KW-0479">Metal-binding</keyword>
<dbReference type="OrthoDB" id="411372at2759"/>
<feature type="region of interest" description="Disordered" evidence="7">
    <location>
        <begin position="547"/>
        <end position="591"/>
    </location>
</feature>
<dbReference type="PANTHER" id="PTHR13119">
    <property type="entry name" value="ZINC FINGER CCCH DOMAIN-CONTAINING PROTEI"/>
    <property type="match status" value="1"/>
</dbReference>
<dbReference type="Gene3D" id="4.10.1000.10">
    <property type="entry name" value="Zinc finger, CCCH-type"/>
    <property type="match status" value="1"/>
</dbReference>
<feature type="compositionally biased region" description="Low complexity" evidence="7">
    <location>
        <begin position="582"/>
        <end position="591"/>
    </location>
</feature>
<evidence type="ECO:0000259" key="8">
    <source>
        <dbReference type="PROSITE" id="PS50103"/>
    </source>
</evidence>
<dbReference type="SUPFAM" id="SSF90229">
    <property type="entry name" value="CCCH zinc finger"/>
    <property type="match status" value="3"/>
</dbReference>
<dbReference type="InterPro" id="IPR000571">
    <property type="entry name" value="Znf_CCCH"/>
</dbReference>
<feature type="domain" description="C3H1-type" evidence="8">
    <location>
        <begin position="202"/>
        <end position="229"/>
    </location>
</feature>
<dbReference type="PROSITE" id="PS50103">
    <property type="entry name" value="ZF_C3H1"/>
    <property type="match status" value="3"/>
</dbReference>
<dbReference type="AlphaFoldDB" id="A0A7I8WAA0"/>
<keyword evidence="1" id="KW-0597">Phosphoprotein</keyword>
<keyword evidence="10" id="KW-1185">Reference proteome</keyword>
<dbReference type="Proteomes" id="UP000549394">
    <property type="component" value="Unassembled WGS sequence"/>
</dbReference>
<dbReference type="EMBL" id="CAJFCJ010000024">
    <property type="protein sequence ID" value="CAD5125034.1"/>
    <property type="molecule type" value="Genomic_DNA"/>
</dbReference>
<feature type="compositionally biased region" description="Basic and acidic residues" evidence="7">
    <location>
        <begin position="551"/>
        <end position="566"/>
    </location>
</feature>
<dbReference type="SMART" id="SM00356">
    <property type="entry name" value="ZnF_C3H1"/>
    <property type="match status" value="3"/>
</dbReference>
<reference evidence="9 10" key="1">
    <citation type="submission" date="2020-08" db="EMBL/GenBank/DDBJ databases">
        <authorList>
            <person name="Hejnol A."/>
        </authorList>
    </citation>
    <scope>NUCLEOTIDE SEQUENCE [LARGE SCALE GENOMIC DNA]</scope>
</reference>
<keyword evidence="3" id="KW-0677">Repeat</keyword>
<feature type="compositionally biased region" description="Polar residues" evidence="7">
    <location>
        <begin position="795"/>
        <end position="806"/>
    </location>
</feature>
<dbReference type="GO" id="GO:0045892">
    <property type="term" value="P:negative regulation of DNA-templated transcription"/>
    <property type="evidence" value="ECO:0007669"/>
    <property type="project" value="InterPro"/>
</dbReference>
<evidence type="ECO:0000256" key="3">
    <source>
        <dbReference type="ARBA" id="ARBA00022737"/>
    </source>
</evidence>
<dbReference type="InterPro" id="IPR045124">
    <property type="entry name" value="Su(sable)-like"/>
</dbReference>
<feature type="domain" description="C3H1-type" evidence="8">
    <location>
        <begin position="230"/>
        <end position="253"/>
    </location>
</feature>
<protein>
    <submittedName>
        <fullName evidence="9">DgyrCDS13278</fullName>
    </submittedName>
</protein>
<name>A0A7I8WAA0_9ANNE</name>
<feature type="region of interest" description="Disordered" evidence="7">
    <location>
        <begin position="657"/>
        <end position="806"/>
    </location>
</feature>
<evidence type="ECO:0000313" key="9">
    <source>
        <dbReference type="EMBL" id="CAD5125034.1"/>
    </source>
</evidence>
<dbReference type="GO" id="GO:0005634">
    <property type="term" value="C:nucleus"/>
    <property type="evidence" value="ECO:0007669"/>
    <property type="project" value="TreeGrafter"/>
</dbReference>
<evidence type="ECO:0000313" key="10">
    <source>
        <dbReference type="Proteomes" id="UP000549394"/>
    </source>
</evidence>
<feature type="domain" description="C3H1-type" evidence="8">
    <location>
        <begin position="171"/>
        <end position="198"/>
    </location>
</feature>
<feature type="compositionally biased region" description="Basic and acidic residues" evidence="7">
    <location>
        <begin position="159"/>
        <end position="169"/>
    </location>
</feature>
<evidence type="ECO:0000256" key="1">
    <source>
        <dbReference type="ARBA" id="ARBA00022553"/>
    </source>
</evidence>
<keyword evidence="4 6" id="KW-0863">Zinc-finger</keyword>
<keyword evidence="5 6" id="KW-0862">Zinc</keyword>
<feature type="compositionally biased region" description="Basic and acidic residues" evidence="7">
    <location>
        <begin position="279"/>
        <end position="296"/>
    </location>
</feature>
<feature type="region of interest" description="Disordered" evidence="7">
    <location>
        <begin position="1"/>
        <end position="169"/>
    </location>
</feature>
<evidence type="ECO:0000256" key="7">
    <source>
        <dbReference type="SAM" id="MobiDB-lite"/>
    </source>
</evidence>
<organism evidence="9 10">
    <name type="scientific">Dimorphilus gyrociliatus</name>
    <dbReference type="NCBI Taxonomy" id="2664684"/>
    <lineage>
        <taxon>Eukaryota</taxon>
        <taxon>Metazoa</taxon>
        <taxon>Spiralia</taxon>
        <taxon>Lophotrochozoa</taxon>
        <taxon>Annelida</taxon>
        <taxon>Polychaeta</taxon>
        <taxon>Polychaeta incertae sedis</taxon>
        <taxon>Dinophilidae</taxon>
        <taxon>Dimorphilus</taxon>
    </lineage>
</organism>
<feature type="compositionally biased region" description="Basic and acidic residues" evidence="7">
    <location>
        <begin position="33"/>
        <end position="43"/>
    </location>
</feature>
<dbReference type="GO" id="GO:0003723">
    <property type="term" value="F:RNA binding"/>
    <property type="evidence" value="ECO:0007669"/>
    <property type="project" value="InterPro"/>
</dbReference>
<dbReference type="PANTHER" id="PTHR13119:SF12">
    <property type="entry name" value="PROTEIN SUPPRESSOR OF SABLE"/>
    <property type="match status" value="1"/>
</dbReference>
<evidence type="ECO:0000256" key="2">
    <source>
        <dbReference type="ARBA" id="ARBA00022723"/>
    </source>
</evidence>
<dbReference type="InterPro" id="IPR036855">
    <property type="entry name" value="Znf_CCCH_sf"/>
</dbReference>
<feature type="region of interest" description="Disordered" evidence="7">
    <location>
        <begin position="266"/>
        <end position="310"/>
    </location>
</feature>
<feature type="compositionally biased region" description="Basic and acidic residues" evidence="7">
    <location>
        <begin position="725"/>
        <end position="741"/>
    </location>
</feature>
<evidence type="ECO:0000256" key="6">
    <source>
        <dbReference type="PROSITE-ProRule" id="PRU00723"/>
    </source>
</evidence>
<dbReference type="GO" id="GO:0008270">
    <property type="term" value="F:zinc ion binding"/>
    <property type="evidence" value="ECO:0007669"/>
    <property type="project" value="UniProtKB-KW"/>
</dbReference>
<feature type="zinc finger region" description="C3H1-type" evidence="6">
    <location>
        <begin position="171"/>
        <end position="198"/>
    </location>
</feature>
<sequence length="806" mass="91299">MSQEELEDGELEDGEVEDEQIEEQELEPEQVCEEEKKTDKPDEGTDSSEGQGRVKKKKKKKHKRKRDKEEEERKVKRQKNNEEDYTDDEWDSFYGPVGSPNDRRRRKFSDSPTNFREDNEDRDDEERERKKLSRKDTEELVEDEGDNRAPGRGRRRSGREKSRLGRERSVRDSQRVCKYFHEGRCHRGDSCKYRHERARPLRRKLELCKFFLNKICTKGSDCIFMHGDYPCKYHHMGMTCYSGESCKFSHSALTEETKIIVERMKSERRNGVSMANLDEVQKTKDDEIPPRQDPPRKKALLGSPPDPFRNQERLNFNPMDQNVINHPMPENQFPQFNGPQSNQFNPQYNNMNPPGQRFSQGSIPPPYMNQNAENNLGEGEKKQSAIPSIFDLDVRPTASLNLQNFEKCPATPPGDADFGSEDIQHIQPQNLNQNQQQFPIEPDQPPFMNRNGPMGYGRPRFESFPSRPGLLGTAPGMPGGGIIQQNNMNQNMYYRQNSGQGPGQGPRPDYGPVDSLLGPGGGVVPLSNSPAPLGTARNILDEALSSARNESNMENHAPADPRKRSDSAQACQVSADPRINQSSTVASTPPVSVPEPVLYKPVEDFQVFSEEGDIKDYVLIEVLVEEHQRAGTLPDKFEINAESHYKDDPRIIKALKNRQDKSKFNQSTTLPELPDLNEIPKSKSLSAPSGVNIPAALLRPPSQDSVDDPPNAIHKRTLSASSDEQESKKVDDLRSYRSDPRFKKKSRKSDAKIEETLEETTIQDDDADKPPPTLSALNADSEDPSSGVKEMFQSWDPTSSPFLSCS</sequence>